<protein>
    <submittedName>
        <fullName evidence="3">Omp-1-4</fullName>
    </submittedName>
</protein>
<keyword evidence="1" id="KW-0472">Membrane</keyword>
<dbReference type="AlphaFoldDB" id="B1N6A7"/>
<evidence type="ECO:0000256" key="1">
    <source>
        <dbReference type="SAM" id="Phobius"/>
    </source>
</evidence>
<reference evidence="3" key="1">
    <citation type="journal article" date="2008" name="Clin. Vaccine Immunol.">
        <title>Identification of 19 polymorphic major outer membrane protein genes and their immunogenic peptides in Ehrlichia ewingii for use in a serodiagnostic assay.</title>
        <authorList>
            <person name="Zhang C."/>
            <person name="Xiong Q."/>
            <person name="Kikuchi T."/>
            <person name="Rikihisa Y."/>
        </authorList>
    </citation>
    <scope>NUCLEOTIDE SEQUENCE</scope>
</reference>
<dbReference type="SUPFAM" id="SSF56925">
    <property type="entry name" value="OMPA-like"/>
    <property type="match status" value="1"/>
</dbReference>
<accession>B1N6A7</accession>
<dbReference type="InterPro" id="IPR002566">
    <property type="entry name" value="Msp4_OMP-like"/>
</dbReference>
<dbReference type="InterPro" id="IPR011250">
    <property type="entry name" value="OMP/PagP_B-barrel"/>
</dbReference>
<dbReference type="Gene3D" id="2.40.160.20">
    <property type="match status" value="1"/>
</dbReference>
<keyword evidence="1" id="KW-1133">Transmembrane helix</keyword>
<gene>
    <name evidence="3" type="primary">omp14</name>
</gene>
<dbReference type="EMBL" id="EF116932">
    <property type="protein sequence ID" value="ABO36244.1"/>
    <property type="molecule type" value="Genomic_DNA"/>
</dbReference>
<feature type="transmembrane region" description="Helical" evidence="1">
    <location>
        <begin position="6"/>
        <end position="26"/>
    </location>
</feature>
<dbReference type="Pfam" id="PF01617">
    <property type="entry name" value="Surface_Ag_2"/>
    <property type="match status" value="1"/>
</dbReference>
<organism evidence="3">
    <name type="scientific">Ehrlichia ewingii</name>
    <dbReference type="NCBI Taxonomy" id="947"/>
    <lineage>
        <taxon>Bacteria</taxon>
        <taxon>Pseudomonadati</taxon>
        <taxon>Pseudomonadota</taxon>
        <taxon>Alphaproteobacteria</taxon>
        <taxon>Rickettsiales</taxon>
        <taxon>Anaplasmataceae</taxon>
        <taxon>Ehrlichia</taxon>
    </lineage>
</organism>
<name>B1N6A7_9RICK</name>
<proteinExistence type="predicted"/>
<keyword evidence="1" id="KW-0812">Transmembrane</keyword>
<feature type="domain" description="Msp4/OMP-like" evidence="2">
    <location>
        <begin position="35"/>
        <end position="293"/>
    </location>
</feature>
<sequence length="293" mass="33489">MFMKKLYYLNFTVLVLTVYLFPSFVFSMQGRSNITGSYITVSYQPSMSNFRNFHIKETNFDTKDPIGLIRSARSTEPSVLKINTHFYKPQQSDSYKSYGNDLLGFSTSIGLLVKNLRMEFEGSYKKFDIKRLVNYASRDGHRYFAIPRDTFFNNSIPYAFNAYTVAKNNGLSIISNMINLCYESIKYNNFMPYICLGAGGDFIELFDSMRIKFAYQGKLGVSYPLTSNLVLAISGQYHKVVGDKFKFLPLMLSPSTPRRRIPPQSSSEVQDATGLLTLDLGYFSADIGLRFMF</sequence>
<evidence type="ECO:0000313" key="3">
    <source>
        <dbReference type="EMBL" id="ABO36244.1"/>
    </source>
</evidence>
<evidence type="ECO:0000259" key="2">
    <source>
        <dbReference type="Pfam" id="PF01617"/>
    </source>
</evidence>